<sequence length="1043" mass="114289">MKLKFNGFLVLFLVLVAQLTFAQERVVSGTISDNAGMPLPGVSVLIKGTKTGTQTDFDGKYSIKASSSQVLVFSYIGMKTQEIAASSSVINVKLADDSVELESVVITTALGIKREKKSLGYSAQDVKGEIISEGGTTNAVSALSGNIAGLQVTAPSTMGGSTRVILRGVGSVTGENKPLIVIDGIPLDNGNYNTAATQRGSGGRDYGDASADINPDDIESVTVLKGGPAAALYGSRAGNGAILYTTKSGKKKGGKSEFSFNTGLTMESVNIMPKLQNLYGGGSSTTMRKQVIDGKTYNLANYVVDESWGPKFDPNLKYLPWNAFDKEFANDYLKEKSWVASPNDVDSFFRVGTTKTNSLAYLTSTQDSNFRLSYSNQQTEGIVPNSTLKKNTFSINANSKLGEKFKIEGMMTFVQTKGFNRPEGGYGDNSLPQKFYQWGQRQLDFNDLKQYKLADGSQRSWNRTAWNDGTPKYSDNPYWIINENTASDKRNRLYGNAKLTYNITPDLYLVGNVYGDTYTLTIDERVAIGSQAQPKYSSTTRTLSDFNYEGRIHYDKRFGKFSINSFVGINKRVSNYTLLSGTTVGGLTLPNLYNLSNSVETARATNSQTNSQTNSIYGFVSVGYNDMLFIEATDRNDWFSTTYKDVNYASITGSFVFSELMKNSSWLNYGKLRGGWAQAGNATTAYNLDNYADVLAPFQGNPRYSNPDQANNKYLVPELKTTKEVGLELSLFNRRVGIDASYYDVVTEDLITPVEVFHGTGNTSEFKNAGKLQNRGFETTINVNPIRTQDFSWDVTWNFAKNENKLLELAGDAKSLLIQKAPFQASLYAVVGQPYGQIFGTDFTYDDKGNKIVGADGLYVASGQKSLGTTTPDYNMGLRNTFKYKNFSLSALLDMQKGANYFSTSHMFGMYSGMLEASAANGIRENGTINQGVTEAGAPNTTSITGQEWAKSFYGGIDKMNVFSSDYIKLREVIFSYSFPAKYTGPFSGVKLSAFGRNLFTWNLDWKGMDPETASYGSGNVQGLEGGSLPSTRTYGMNLELKF</sequence>
<dbReference type="PANTHER" id="PTHR30069:SF29">
    <property type="entry name" value="HEMOGLOBIN AND HEMOGLOBIN-HAPTOGLOBIN-BINDING PROTEIN 1-RELATED"/>
    <property type="match status" value="1"/>
</dbReference>
<keyword evidence="4 8" id="KW-0812">Transmembrane</keyword>
<proteinExistence type="inferred from homology"/>
<evidence type="ECO:0000256" key="1">
    <source>
        <dbReference type="ARBA" id="ARBA00004571"/>
    </source>
</evidence>
<keyword evidence="2 8" id="KW-0813">Transport</keyword>
<dbReference type="SUPFAM" id="SSF56935">
    <property type="entry name" value="Porins"/>
    <property type="match status" value="1"/>
</dbReference>
<dbReference type="Gene3D" id="2.40.170.20">
    <property type="entry name" value="TonB-dependent receptor, beta-barrel domain"/>
    <property type="match status" value="1"/>
</dbReference>
<dbReference type="RefSeq" id="WP_290260424.1">
    <property type="nucleotide sequence ID" value="NZ_JAUFQQ010000003.1"/>
</dbReference>
<evidence type="ECO:0000256" key="4">
    <source>
        <dbReference type="ARBA" id="ARBA00022692"/>
    </source>
</evidence>
<feature type="signal peptide" evidence="9">
    <location>
        <begin position="1"/>
        <end position="22"/>
    </location>
</feature>
<evidence type="ECO:0000256" key="3">
    <source>
        <dbReference type="ARBA" id="ARBA00022452"/>
    </source>
</evidence>
<name>A0ABV5FNZ9_9FLAO</name>
<evidence type="ECO:0000313" key="12">
    <source>
        <dbReference type="Proteomes" id="UP001589589"/>
    </source>
</evidence>
<keyword evidence="6 8" id="KW-0472">Membrane</keyword>
<dbReference type="PANTHER" id="PTHR30069">
    <property type="entry name" value="TONB-DEPENDENT OUTER MEMBRANE RECEPTOR"/>
    <property type="match status" value="1"/>
</dbReference>
<evidence type="ECO:0000256" key="5">
    <source>
        <dbReference type="ARBA" id="ARBA00022729"/>
    </source>
</evidence>
<dbReference type="Proteomes" id="UP001589589">
    <property type="component" value="Unassembled WGS sequence"/>
</dbReference>
<dbReference type="Gene3D" id="2.60.40.1120">
    <property type="entry name" value="Carboxypeptidase-like, regulatory domain"/>
    <property type="match status" value="1"/>
</dbReference>
<evidence type="ECO:0000256" key="6">
    <source>
        <dbReference type="ARBA" id="ARBA00023136"/>
    </source>
</evidence>
<dbReference type="NCBIfam" id="TIGR04057">
    <property type="entry name" value="SusC_RagA_signa"/>
    <property type="match status" value="1"/>
</dbReference>
<dbReference type="InterPro" id="IPR023997">
    <property type="entry name" value="TonB-dep_OMP_SusC/RagA_CS"/>
</dbReference>
<reference evidence="11 12" key="1">
    <citation type="submission" date="2024-09" db="EMBL/GenBank/DDBJ databases">
        <authorList>
            <person name="Sun Q."/>
            <person name="Mori K."/>
        </authorList>
    </citation>
    <scope>NUCLEOTIDE SEQUENCE [LARGE SCALE GENOMIC DNA]</scope>
    <source>
        <strain evidence="11 12">CECT 7908</strain>
    </source>
</reference>
<comment type="similarity">
    <text evidence="8">Belongs to the TonB-dependent receptor family.</text>
</comment>
<evidence type="ECO:0000259" key="10">
    <source>
        <dbReference type="Pfam" id="PF07715"/>
    </source>
</evidence>
<comment type="subcellular location">
    <subcellularLocation>
        <location evidence="1 8">Cell outer membrane</location>
        <topology evidence="1 8">Multi-pass membrane protein</topology>
    </subcellularLocation>
</comment>
<evidence type="ECO:0000256" key="2">
    <source>
        <dbReference type="ARBA" id="ARBA00022448"/>
    </source>
</evidence>
<dbReference type="Pfam" id="PF07715">
    <property type="entry name" value="Plug"/>
    <property type="match status" value="1"/>
</dbReference>
<keyword evidence="7 8" id="KW-0998">Cell outer membrane</keyword>
<dbReference type="InterPro" id="IPR008969">
    <property type="entry name" value="CarboxyPept-like_regulatory"/>
</dbReference>
<dbReference type="InterPro" id="IPR023996">
    <property type="entry name" value="TonB-dep_OMP_SusC/RagA"/>
</dbReference>
<evidence type="ECO:0000313" key="11">
    <source>
        <dbReference type="EMBL" id="MFB9065265.1"/>
    </source>
</evidence>
<dbReference type="Gene3D" id="2.170.130.10">
    <property type="entry name" value="TonB-dependent receptor, plug domain"/>
    <property type="match status" value="1"/>
</dbReference>
<evidence type="ECO:0000256" key="7">
    <source>
        <dbReference type="ARBA" id="ARBA00023237"/>
    </source>
</evidence>
<keyword evidence="3 8" id="KW-1134">Transmembrane beta strand</keyword>
<evidence type="ECO:0000256" key="9">
    <source>
        <dbReference type="SAM" id="SignalP"/>
    </source>
</evidence>
<dbReference type="InterPro" id="IPR036942">
    <property type="entry name" value="Beta-barrel_TonB_sf"/>
</dbReference>
<dbReference type="EMBL" id="JBHMEX010000043">
    <property type="protein sequence ID" value="MFB9065265.1"/>
    <property type="molecule type" value="Genomic_DNA"/>
</dbReference>
<protein>
    <submittedName>
        <fullName evidence="11">SusC/RagA family TonB-linked outer membrane protein</fullName>
    </submittedName>
</protein>
<evidence type="ECO:0000256" key="8">
    <source>
        <dbReference type="PROSITE-ProRule" id="PRU01360"/>
    </source>
</evidence>
<dbReference type="InterPro" id="IPR037066">
    <property type="entry name" value="Plug_dom_sf"/>
</dbReference>
<dbReference type="InterPro" id="IPR012910">
    <property type="entry name" value="Plug_dom"/>
</dbReference>
<feature type="chain" id="PRO_5046476193" evidence="9">
    <location>
        <begin position="23"/>
        <end position="1043"/>
    </location>
</feature>
<gene>
    <name evidence="11" type="ORF">ACFFUQ_14660</name>
</gene>
<feature type="domain" description="TonB-dependent receptor plug" evidence="10">
    <location>
        <begin position="116"/>
        <end position="241"/>
    </location>
</feature>
<dbReference type="InterPro" id="IPR039426">
    <property type="entry name" value="TonB-dep_rcpt-like"/>
</dbReference>
<comment type="caution">
    <text evidence="11">The sequence shown here is derived from an EMBL/GenBank/DDBJ whole genome shotgun (WGS) entry which is preliminary data.</text>
</comment>
<dbReference type="NCBIfam" id="TIGR04056">
    <property type="entry name" value="OMP_RagA_SusC"/>
    <property type="match status" value="1"/>
</dbReference>
<organism evidence="11 12">
    <name type="scientific">Flavobacterium branchiarum</name>
    <dbReference type="NCBI Taxonomy" id="1114870"/>
    <lineage>
        <taxon>Bacteria</taxon>
        <taxon>Pseudomonadati</taxon>
        <taxon>Bacteroidota</taxon>
        <taxon>Flavobacteriia</taxon>
        <taxon>Flavobacteriales</taxon>
        <taxon>Flavobacteriaceae</taxon>
        <taxon>Flavobacterium</taxon>
    </lineage>
</organism>
<dbReference type="SUPFAM" id="SSF49464">
    <property type="entry name" value="Carboxypeptidase regulatory domain-like"/>
    <property type="match status" value="1"/>
</dbReference>
<dbReference type="PROSITE" id="PS52016">
    <property type="entry name" value="TONB_DEPENDENT_REC_3"/>
    <property type="match status" value="1"/>
</dbReference>
<keyword evidence="12" id="KW-1185">Reference proteome</keyword>
<accession>A0ABV5FNZ9</accession>
<keyword evidence="5 9" id="KW-0732">Signal</keyword>
<dbReference type="Pfam" id="PF13715">
    <property type="entry name" value="CarbopepD_reg_2"/>
    <property type="match status" value="1"/>
</dbReference>